<feature type="non-terminal residue" evidence="2">
    <location>
        <position position="486"/>
    </location>
</feature>
<dbReference type="InterPro" id="IPR005069">
    <property type="entry name" value="Nucl-diP-sugar_transferase"/>
</dbReference>
<accession>A4RV30</accession>
<dbReference type="AlphaFoldDB" id="A4RV30"/>
<evidence type="ECO:0000259" key="1">
    <source>
        <dbReference type="Pfam" id="PF03407"/>
    </source>
</evidence>
<dbReference type="GO" id="GO:0005794">
    <property type="term" value="C:Golgi apparatus"/>
    <property type="evidence" value="ECO:0007669"/>
    <property type="project" value="TreeGrafter"/>
</dbReference>
<dbReference type="PANTHER" id="PTHR46936">
    <property type="entry name" value="ARABINOSYLTRANSFERASE XEG113"/>
    <property type="match status" value="1"/>
</dbReference>
<evidence type="ECO:0000313" key="3">
    <source>
        <dbReference type="Proteomes" id="UP000001568"/>
    </source>
</evidence>
<evidence type="ECO:0000313" key="2">
    <source>
        <dbReference type="EMBL" id="ABO95359.1"/>
    </source>
</evidence>
<reference evidence="2 3" key="1">
    <citation type="journal article" date="2007" name="Proc. Natl. Acad. Sci. U.S.A.">
        <title>The tiny eukaryote Ostreococcus provides genomic insights into the paradox of plankton speciation.</title>
        <authorList>
            <person name="Palenik B."/>
            <person name="Grimwood J."/>
            <person name="Aerts A."/>
            <person name="Rouze P."/>
            <person name="Salamov A."/>
            <person name="Putnam N."/>
            <person name="Dupont C."/>
            <person name="Jorgensen R."/>
            <person name="Derelle E."/>
            <person name="Rombauts S."/>
            <person name="Zhou K."/>
            <person name="Otillar R."/>
            <person name="Merchant S.S."/>
            <person name="Podell S."/>
            <person name="Gaasterland T."/>
            <person name="Napoli C."/>
            <person name="Gendler K."/>
            <person name="Manuell A."/>
            <person name="Tai V."/>
            <person name="Vallon O."/>
            <person name="Piganeau G."/>
            <person name="Jancek S."/>
            <person name="Heijde M."/>
            <person name="Jabbari K."/>
            <person name="Bowler C."/>
            <person name="Lohr M."/>
            <person name="Robbens S."/>
            <person name="Werner G."/>
            <person name="Dubchak I."/>
            <person name="Pazour G.J."/>
            <person name="Ren Q."/>
            <person name="Paulsen I."/>
            <person name="Delwiche C."/>
            <person name="Schmutz J."/>
            <person name="Rokhsar D."/>
            <person name="Van de Peer Y."/>
            <person name="Moreau H."/>
            <person name="Grigoriev I.V."/>
        </authorList>
    </citation>
    <scope>NUCLEOTIDE SEQUENCE [LARGE SCALE GENOMIC DNA]</scope>
    <source>
        <strain evidence="2 3">CCE9901</strain>
    </source>
</reference>
<organism evidence="2 3">
    <name type="scientific">Ostreococcus lucimarinus (strain CCE9901)</name>
    <dbReference type="NCBI Taxonomy" id="436017"/>
    <lineage>
        <taxon>Eukaryota</taxon>
        <taxon>Viridiplantae</taxon>
        <taxon>Chlorophyta</taxon>
        <taxon>Mamiellophyceae</taxon>
        <taxon>Mamiellales</taxon>
        <taxon>Bathycoccaceae</taxon>
        <taxon>Ostreococcus</taxon>
    </lineage>
</organism>
<sequence>MARWTRARATRARAIGLAIAIVVAAARCVARGDAARDLSDGNRGRDARAPRAHARALRARAPAGASTATHREHLSTGISKELVDRVAVDGAVIVTWANMHYYDFALNFLSHLDALEVTNYLIGAMDEELYAALRKIGVNTWLMGSKSIDADAVKKDFGWGSKNFHKMGRDKIRLIHDFTKTGVDVLISDIDVAWLRNPIPFFRRYPKADILVSTDNLQNRTHQDARQISHMVDGEGLESTPCAGTVNIGMMWFRATEASQQLTGEWVRNLEKDEKIWDQAEFNTLVQRGGCGTPSPDGSGVGSAYEGKVQMGTLPVALFNNGHTYFTQRLPELINVNPYAMHATFQYDGTPGKRNRMREANQWLGDRDDPSYFDQKFLSYTPRVLSDTLKQGEHVVLEHMRLVQHQIAQLYEAVAIAKNLGRVVILPPFFCGLDRVWFPHAGRFPGSMLGLPFICPGDHVMGMESYGGDFMKEYREYAFLGHPHMP</sequence>
<proteinExistence type="predicted"/>
<dbReference type="GO" id="GO:0052325">
    <property type="term" value="P:cell wall pectin biosynthetic process"/>
    <property type="evidence" value="ECO:0007669"/>
    <property type="project" value="TreeGrafter"/>
</dbReference>
<feature type="domain" description="Nucleotide-diphospho-sugar transferase" evidence="1">
    <location>
        <begin position="117"/>
        <end position="357"/>
    </location>
</feature>
<protein>
    <recommendedName>
        <fullName evidence="1">Nucleotide-diphospho-sugar transferase domain-containing protein</fullName>
    </recommendedName>
</protein>
<dbReference type="RefSeq" id="XP_001417066.1">
    <property type="nucleotide sequence ID" value="XM_001417029.1"/>
</dbReference>
<dbReference type="OMA" id="NIESHFT"/>
<dbReference type="GO" id="GO:0052636">
    <property type="term" value="F:arabinosyltransferase activity"/>
    <property type="evidence" value="ECO:0007669"/>
    <property type="project" value="TreeGrafter"/>
</dbReference>
<dbReference type="InterPro" id="IPR053250">
    <property type="entry name" value="Glycosyltransferase_77"/>
</dbReference>
<keyword evidence="3" id="KW-1185">Reference proteome</keyword>
<gene>
    <name evidence="2" type="ORF">OSTLU_34304</name>
</gene>
<dbReference type="KEGG" id="olu:OSTLU_34304"/>
<dbReference type="PANTHER" id="PTHR46936:SF1">
    <property type="entry name" value="ARABINOSYLTRANSFERASE XEG113"/>
    <property type="match status" value="1"/>
</dbReference>
<dbReference type="OrthoDB" id="540503at2759"/>
<name>A4RV30_OSTLU</name>
<dbReference type="Gramene" id="ABO95359">
    <property type="protein sequence ID" value="ABO95359"/>
    <property type="gene ID" value="OSTLU_34304"/>
</dbReference>
<dbReference type="eggNOG" id="ENOG502QSJ9">
    <property type="taxonomic scope" value="Eukaryota"/>
</dbReference>
<dbReference type="GeneID" id="5000744"/>
<dbReference type="Proteomes" id="UP000001568">
    <property type="component" value="Chromosome 3"/>
</dbReference>
<dbReference type="Pfam" id="PF03407">
    <property type="entry name" value="Nucleotid_trans"/>
    <property type="match status" value="1"/>
</dbReference>
<dbReference type="EMBL" id="CP000583">
    <property type="protein sequence ID" value="ABO95359.1"/>
    <property type="molecule type" value="Genomic_DNA"/>
</dbReference>
<dbReference type="HOGENOM" id="CLU_024474_0_0_1"/>
<dbReference type="CAZy" id="GT77">
    <property type="family name" value="Glycosyltransferase Family 77"/>
</dbReference>